<evidence type="ECO:0000256" key="1">
    <source>
        <dbReference type="ARBA" id="ARBA00004429"/>
    </source>
</evidence>
<feature type="transmembrane region" description="Helical" evidence="9">
    <location>
        <begin position="160"/>
        <end position="180"/>
    </location>
</feature>
<proteinExistence type="inferred from homology"/>
<keyword evidence="8 9" id="KW-0472">Membrane</keyword>
<comment type="caution">
    <text evidence="9">Lacks conserved residue(s) required for the propagation of feature annotation.</text>
</comment>
<feature type="transmembrane region" description="Helical" evidence="9">
    <location>
        <begin position="214"/>
        <end position="232"/>
    </location>
</feature>
<sequence>MPTSIGRYDETVAFRRHSTYARVTTIRSRPDVGGTTSLSPPSSRDAPQRKAADVSSQALHTPPTATTHAQAPATEESPAQLAARYGLSVSGARPSLPEYVRQLWARRHFITAFATAKLTAQYSQAKLGQVWQVANPLLNAAVYYFIFGVLMGTSRGVPDYIPFLVTGVFVWTFTQSSIMAGTRAISGSLGLVRALHFPRAALPVSFALQQLQQLLFSMAALVVILLAFGVPVSASWLLIVPALTLQFMFNAGVAMIMARLGAKTPDIAQLMPFVLRTWMYVSGVMWSIDKVLSHQDLPHWVHLVLQCNPAAVYIDLMRFALIDSFHASQLPHHVWAIAVGWALLAGVGGFIYFWKSEETYGRG</sequence>
<comment type="caution">
    <text evidence="12">The sequence shown here is derived from an EMBL/GenBank/DDBJ whole genome shotgun (WGS) entry which is preliminary data.</text>
</comment>
<gene>
    <name evidence="12" type="ORF">FPZ41_44415</name>
</gene>
<dbReference type="Proteomes" id="UP000373149">
    <property type="component" value="Unassembled WGS sequence"/>
</dbReference>
<feature type="compositionally biased region" description="Low complexity" evidence="10">
    <location>
        <begin position="57"/>
        <end position="74"/>
    </location>
</feature>
<dbReference type="Pfam" id="PF01061">
    <property type="entry name" value="ABC2_membrane"/>
    <property type="match status" value="1"/>
</dbReference>
<dbReference type="EMBL" id="VMNX01000388">
    <property type="protein sequence ID" value="MPY55219.1"/>
    <property type="molecule type" value="Genomic_DNA"/>
</dbReference>
<evidence type="ECO:0000256" key="2">
    <source>
        <dbReference type="ARBA" id="ARBA00007783"/>
    </source>
</evidence>
<dbReference type="PROSITE" id="PS51012">
    <property type="entry name" value="ABC_TM2"/>
    <property type="match status" value="1"/>
</dbReference>
<reference evidence="12 13" key="1">
    <citation type="submission" date="2019-09" db="EMBL/GenBank/DDBJ databases">
        <authorList>
            <person name="Duangmal K."/>
            <person name="Teo W.F.A."/>
            <person name="Lipun K."/>
        </authorList>
    </citation>
    <scope>NUCLEOTIDE SEQUENCE [LARGE SCALE GENOMIC DNA]</scope>
    <source>
        <strain evidence="12 13">K1PN6</strain>
    </source>
</reference>
<organism evidence="12 13">
    <name type="scientific">Streptomyces acidicola</name>
    <dbReference type="NCBI Taxonomy" id="2596892"/>
    <lineage>
        <taxon>Bacteria</taxon>
        <taxon>Bacillati</taxon>
        <taxon>Actinomycetota</taxon>
        <taxon>Actinomycetes</taxon>
        <taxon>Kitasatosporales</taxon>
        <taxon>Streptomycetaceae</taxon>
        <taxon>Streptomyces</taxon>
    </lineage>
</organism>
<dbReference type="GO" id="GO:0015920">
    <property type="term" value="P:lipopolysaccharide transport"/>
    <property type="evidence" value="ECO:0007669"/>
    <property type="project" value="TreeGrafter"/>
</dbReference>
<accession>A0A5N8X702</accession>
<dbReference type="AlphaFoldDB" id="A0A5N8X702"/>
<evidence type="ECO:0000256" key="5">
    <source>
        <dbReference type="ARBA" id="ARBA00022519"/>
    </source>
</evidence>
<evidence type="ECO:0000313" key="13">
    <source>
        <dbReference type="Proteomes" id="UP000373149"/>
    </source>
</evidence>
<keyword evidence="7 9" id="KW-1133">Transmembrane helix</keyword>
<dbReference type="GO" id="GO:0140359">
    <property type="term" value="F:ABC-type transporter activity"/>
    <property type="evidence" value="ECO:0007669"/>
    <property type="project" value="InterPro"/>
</dbReference>
<evidence type="ECO:0000256" key="8">
    <source>
        <dbReference type="ARBA" id="ARBA00023136"/>
    </source>
</evidence>
<keyword evidence="4 9" id="KW-1003">Cell membrane</keyword>
<feature type="transmembrane region" description="Helical" evidence="9">
    <location>
        <begin position="136"/>
        <end position="154"/>
    </location>
</feature>
<keyword evidence="5" id="KW-0997">Cell inner membrane</keyword>
<name>A0A5N8X702_9ACTN</name>
<feature type="transmembrane region" description="Helical" evidence="9">
    <location>
        <begin position="300"/>
        <end position="321"/>
    </location>
</feature>
<keyword evidence="6 9" id="KW-0812">Transmembrane</keyword>
<dbReference type="PANTHER" id="PTHR30413">
    <property type="entry name" value="INNER MEMBRANE TRANSPORT PERMEASE"/>
    <property type="match status" value="1"/>
</dbReference>
<evidence type="ECO:0000256" key="10">
    <source>
        <dbReference type="SAM" id="MobiDB-lite"/>
    </source>
</evidence>
<evidence type="ECO:0000313" key="12">
    <source>
        <dbReference type="EMBL" id="MPY55219.1"/>
    </source>
</evidence>
<feature type="region of interest" description="Disordered" evidence="10">
    <location>
        <begin position="27"/>
        <end position="75"/>
    </location>
</feature>
<evidence type="ECO:0000256" key="7">
    <source>
        <dbReference type="ARBA" id="ARBA00022989"/>
    </source>
</evidence>
<dbReference type="GO" id="GO:0005886">
    <property type="term" value="C:plasma membrane"/>
    <property type="evidence" value="ECO:0007669"/>
    <property type="project" value="UniProtKB-SubCell"/>
</dbReference>
<keyword evidence="3 9" id="KW-0813">Transport</keyword>
<dbReference type="InterPro" id="IPR013525">
    <property type="entry name" value="ABC2_TM"/>
</dbReference>
<evidence type="ECO:0000256" key="3">
    <source>
        <dbReference type="ARBA" id="ARBA00022448"/>
    </source>
</evidence>
<evidence type="ECO:0000256" key="6">
    <source>
        <dbReference type="ARBA" id="ARBA00022692"/>
    </source>
</evidence>
<evidence type="ECO:0000259" key="11">
    <source>
        <dbReference type="PROSITE" id="PS51012"/>
    </source>
</evidence>
<evidence type="ECO:0000256" key="4">
    <source>
        <dbReference type="ARBA" id="ARBA00022475"/>
    </source>
</evidence>
<feature type="transmembrane region" description="Helical" evidence="9">
    <location>
        <begin position="333"/>
        <end position="354"/>
    </location>
</feature>
<dbReference type="InterPro" id="IPR047817">
    <property type="entry name" value="ABC2_TM_bact-type"/>
</dbReference>
<feature type="domain" description="ABC transmembrane type-2" evidence="11">
    <location>
        <begin position="127"/>
        <end position="356"/>
    </location>
</feature>
<protein>
    <recommendedName>
        <fullName evidence="9">Transport permease protein</fullName>
    </recommendedName>
</protein>
<comment type="subcellular location">
    <subcellularLocation>
        <location evidence="1">Cell inner membrane</location>
        <topology evidence="1">Multi-pass membrane protein</topology>
    </subcellularLocation>
    <subcellularLocation>
        <location evidence="9">Cell membrane</location>
        <topology evidence="9">Multi-pass membrane protein</topology>
    </subcellularLocation>
</comment>
<keyword evidence="13" id="KW-1185">Reference proteome</keyword>
<evidence type="ECO:0000256" key="9">
    <source>
        <dbReference type="RuleBase" id="RU361157"/>
    </source>
</evidence>
<dbReference type="PANTHER" id="PTHR30413:SF8">
    <property type="entry name" value="TRANSPORT PERMEASE PROTEIN"/>
    <property type="match status" value="1"/>
</dbReference>
<comment type="similarity">
    <text evidence="2 9">Belongs to the ABC-2 integral membrane protein family.</text>
</comment>